<protein>
    <submittedName>
        <fullName evidence="2">Rrf2 family transcriptional regulator</fullName>
    </submittedName>
</protein>
<evidence type="ECO:0000313" key="2">
    <source>
        <dbReference type="EMBL" id="TGG92807.1"/>
    </source>
</evidence>
<evidence type="ECO:0000313" key="3">
    <source>
        <dbReference type="Proteomes" id="UP000297475"/>
    </source>
</evidence>
<dbReference type="InterPro" id="IPR000944">
    <property type="entry name" value="Tscrpt_reg_Rrf2"/>
</dbReference>
<gene>
    <name evidence="2" type="ORF">E4656_11810</name>
</gene>
<dbReference type="Pfam" id="PF02082">
    <property type="entry name" value="Rrf2"/>
    <property type="match status" value="1"/>
</dbReference>
<dbReference type="RefSeq" id="WP_135483479.1">
    <property type="nucleotide sequence ID" value="NZ_SRMF01000004.1"/>
</dbReference>
<keyword evidence="3" id="KW-1185">Reference proteome</keyword>
<dbReference type="Proteomes" id="UP000297475">
    <property type="component" value="Unassembled WGS sequence"/>
</dbReference>
<dbReference type="GO" id="GO:0003700">
    <property type="term" value="F:DNA-binding transcription factor activity"/>
    <property type="evidence" value="ECO:0007669"/>
    <property type="project" value="TreeGrafter"/>
</dbReference>
<dbReference type="GO" id="GO:0005829">
    <property type="term" value="C:cytosol"/>
    <property type="evidence" value="ECO:0007669"/>
    <property type="project" value="TreeGrafter"/>
</dbReference>
<dbReference type="Gene3D" id="1.10.10.10">
    <property type="entry name" value="Winged helix-like DNA-binding domain superfamily/Winged helix DNA-binding domain"/>
    <property type="match status" value="1"/>
</dbReference>
<organism evidence="2 3">
    <name type="scientific">Natronospirillum operosum</name>
    <dbReference type="NCBI Taxonomy" id="2759953"/>
    <lineage>
        <taxon>Bacteria</taxon>
        <taxon>Pseudomonadati</taxon>
        <taxon>Pseudomonadota</taxon>
        <taxon>Gammaproteobacteria</taxon>
        <taxon>Oceanospirillales</taxon>
        <taxon>Natronospirillaceae</taxon>
        <taxon>Natronospirillum</taxon>
    </lineage>
</organism>
<dbReference type="GO" id="GO:0003677">
    <property type="term" value="F:DNA binding"/>
    <property type="evidence" value="ECO:0007669"/>
    <property type="project" value="UniProtKB-KW"/>
</dbReference>
<dbReference type="AlphaFoldDB" id="A0A4Z0W7U6"/>
<dbReference type="PANTHER" id="PTHR33221">
    <property type="entry name" value="WINGED HELIX-TURN-HELIX TRANSCRIPTIONAL REGULATOR, RRF2 FAMILY"/>
    <property type="match status" value="1"/>
</dbReference>
<dbReference type="InterPro" id="IPR036388">
    <property type="entry name" value="WH-like_DNA-bd_sf"/>
</dbReference>
<sequence>MRITSYSDYALRVLIYLATDPERKTTIGEIAATFDISKNHLMKVVHQLSRLGYIESVRGKNGGLRLQQPPAEINLGVLFRQTETDLSLVECFTDDNTCRITPMCELKHILAEAQQAFIDTLARHSLADLVTSRHQPELVRMLALN</sequence>
<comment type="caution">
    <text evidence="2">The sequence shown here is derived from an EMBL/GenBank/DDBJ whole genome shotgun (WGS) entry which is preliminary data.</text>
</comment>
<dbReference type="InterPro" id="IPR036390">
    <property type="entry name" value="WH_DNA-bd_sf"/>
</dbReference>
<keyword evidence="1" id="KW-0238">DNA-binding</keyword>
<evidence type="ECO:0000256" key="1">
    <source>
        <dbReference type="ARBA" id="ARBA00023125"/>
    </source>
</evidence>
<accession>A0A4Z0W7U6</accession>
<name>A0A4Z0W7U6_9GAMM</name>
<dbReference type="PROSITE" id="PS51197">
    <property type="entry name" value="HTH_RRF2_2"/>
    <property type="match status" value="1"/>
</dbReference>
<dbReference type="OrthoDB" id="9795923at2"/>
<proteinExistence type="predicted"/>
<dbReference type="EMBL" id="SRMF01000004">
    <property type="protein sequence ID" value="TGG92807.1"/>
    <property type="molecule type" value="Genomic_DNA"/>
</dbReference>
<reference evidence="2 3" key="1">
    <citation type="submission" date="2019-04" db="EMBL/GenBank/DDBJ databases">
        <title>Natronospirillum operosus gen. nov., sp. nov., a haloalkaliphilic satellite isolated from decaying biomass of laboratory culture of cyanobacterium Geitlerinema sp. and proposal of Natronospirillaceae fam. nov. and Saccharospirillaceae fam. nov.</title>
        <authorList>
            <person name="Kevbrin V."/>
            <person name="Boltyanskaya Y."/>
            <person name="Koziaeva V."/>
            <person name="Grouzdev D.S."/>
            <person name="Park M."/>
            <person name="Cho J."/>
        </authorList>
    </citation>
    <scope>NUCLEOTIDE SEQUENCE [LARGE SCALE GENOMIC DNA]</scope>
    <source>
        <strain evidence="2 3">G-116</strain>
    </source>
</reference>
<dbReference type="NCBIfam" id="TIGR00738">
    <property type="entry name" value="rrf2_super"/>
    <property type="match status" value="1"/>
</dbReference>
<dbReference type="SUPFAM" id="SSF46785">
    <property type="entry name" value="Winged helix' DNA-binding domain"/>
    <property type="match status" value="1"/>
</dbReference>
<dbReference type="PANTHER" id="PTHR33221:SF4">
    <property type="entry name" value="HTH-TYPE TRANSCRIPTIONAL REPRESSOR NSRR"/>
    <property type="match status" value="1"/>
</dbReference>